<dbReference type="EMBL" id="JABWUV010000014">
    <property type="protein sequence ID" value="KAF6308347.1"/>
    <property type="molecule type" value="Genomic_DNA"/>
</dbReference>
<dbReference type="GO" id="GO:0005739">
    <property type="term" value="C:mitochondrion"/>
    <property type="evidence" value="ECO:0007669"/>
    <property type="project" value="InterPro"/>
</dbReference>
<sequence>MLDSAHTSVSGVFRLQLRNVDILPLLCRSELLNEFMDSAKASNSPAQAIEIVQLASAFSLPVCEGLTQRVMADFALSQEQKEALGHLPACDSDSDSSSDSDSDISGGK</sequence>
<evidence type="ECO:0000256" key="1">
    <source>
        <dbReference type="SAM" id="MobiDB-lite"/>
    </source>
</evidence>
<dbReference type="VEuPathDB" id="HostDB:GeneID_118668783"/>
<keyword evidence="3" id="KW-1185">Reference proteome</keyword>
<gene>
    <name evidence="2" type="ORF">mMyoMyo1_015983</name>
</gene>
<protein>
    <submittedName>
        <fullName evidence="2">Pentatricopeptide repeat domain 3</fullName>
    </submittedName>
</protein>
<comment type="caution">
    <text evidence="2">The sequence shown here is derived from an EMBL/GenBank/DDBJ whole genome shotgun (WGS) entry which is preliminary data.</text>
</comment>
<dbReference type="PANTHER" id="PTHR16276">
    <property type="entry name" value="PENTATRICOPEPTIDE REPEAT DOMAIN-CONTAINING PROTEIN 3"/>
    <property type="match status" value="1"/>
</dbReference>
<feature type="region of interest" description="Disordered" evidence="1">
    <location>
        <begin position="85"/>
        <end position="108"/>
    </location>
</feature>
<dbReference type="GO" id="GO:0032543">
    <property type="term" value="P:mitochondrial translation"/>
    <property type="evidence" value="ECO:0007669"/>
    <property type="project" value="InterPro"/>
</dbReference>
<name>A0A7J7U5Z0_MYOMY</name>
<dbReference type="GO" id="GO:0043024">
    <property type="term" value="F:ribosomal small subunit binding"/>
    <property type="evidence" value="ECO:0007669"/>
    <property type="project" value="InterPro"/>
</dbReference>
<evidence type="ECO:0000313" key="3">
    <source>
        <dbReference type="Proteomes" id="UP000527355"/>
    </source>
</evidence>
<proteinExistence type="predicted"/>
<dbReference type="AlphaFoldDB" id="A0A7J7U5Z0"/>
<organism evidence="2 3">
    <name type="scientific">Myotis myotis</name>
    <name type="common">Greater mouse-eared bat</name>
    <name type="synonym">Vespertilio myotis</name>
    <dbReference type="NCBI Taxonomy" id="51298"/>
    <lineage>
        <taxon>Eukaryota</taxon>
        <taxon>Metazoa</taxon>
        <taxon>Chordata</taxon>
        <taxon>Craniata</taxon>
        <taxon>Vertebrata</taxon>
        <taxon>Euteleostomi</taxon>
        <taxon>Mammalia</taxon>
        <taxon>Eutheria</taxon>
        <taxon>Laurasiatheria</taxon>
        <taxon>Chiroptera</taxon>
        <taxon>Yangochiroptera</taxon>
        <taxon>Vespertilionidae</taxon>
        <taxon>Myotis</taxon>
    </lineage>
</organism>
<dbReference type="PANTHER" id="PTHR16276:SF1">
    <property type="entry name" value="SMALL RIBOSOMAL SUBUNIT PROTEIN MS39"/>
    <property type="match status" value="1"/>
</dbReference>
<reference evidence="2 3" key="1">
    <citation type="journal article" date="2020" name="Nature">
        <title>Six reference-quality genomes reveal evolution of bat adaptations.</title>
        <authorList>
            <person name="Jebb D."/>
            <person name="Huang Z."/>
            <person name="Pippel M."/>
            <person name="Hughes G.M."/>
            <person name="Lavrichenko K."/>
            <person name="Devanna P."/>
            <person name="Winkler S."/>
            <person name="Jermiin L.S."/>
            <person name="Skirmuntt E.C."/>
            <person name="Katzourakis A."/>
            <person name="Burkitt-Gray L."/>
            <person name="Ray D.A."/>
            <person name="Sullivan K.A.M."/>
            <person name="Roscito J.G."/>
            <person name="Kirilenko B.M."/>
            <person name="Davalos L.M."/>
            <person name="Corthals A.P."/>
            <person name="Power M.L."/>
            <person name="Jones G."/>
            <person name="Ransome R.D."/>
            <person name="Dechmann D.K.N."/>
            <person name="Locatelli A.G."/>
            <person name="Puechmaille S.J."/>
            <person name="Fedrigo O."/>
            <person name="Jarvis E.D."/>
            <person name="Hiller M."/>
            <person name="Vernes S.C."/>
            <person name="Myers E.W."/>
            <person name="Teeling E.C."/>
        </authorList>
    </citation>
    <scope>NUCLEOTIDE SEQUENCE [LARGE SCALE GENOMIC DNA]</scope>
    <source>
        <strain evidence="2">MMyoMyo1</strain>
        <tissue evidence="2">Flight muscle</tissue>
    </source>
</reference>
<dbReference type="InterPro" id="IPR037387">
    <property type="entry name" value="PTCD3"/>
</dbReference>
<dbReference type="GO" id="GO:0019843">
    <property type="term" value="F:rRNA binding"/>
    <property type="evidence" value="ECO:0007669"/>
    <property type="project" value="InterPro"/>
</dbReference>
<dbReference type="Proteomes" id="UP000527355">
    <property type="component" value="Unassembled WGS sequence"/>
</dbReference>
<accession>A0A7J7U5Z0</accession>
<feature type="compositionally biased region" description="Acidic residues" evidence="1">
    <location>
        <begin position="92"/>
        <end position="102"/>
    </location>
</feature>
<evidence type="ECO:0000313" key="2">
    <source>
        <dbReference type="EMBL" id="KAF6308347.1"/>
    </source>
</evidence>